<dbReference type="Proteomes" id="UP000280819">
    <property type="component" value="Unassembled WGS sequence"/>
</dbReference>
<gene>
    <name evidence="4" type="ORF">EII34_10890</name>
</gene>
<feature type="domain" description="Gfo/Idh/MocA-like oxidoreductase N-terminal" evidence="2">
    <location>
        <begin position="23"/>
        <end position="149"/>
    </location>
</feature>
<dbReference type="Pfam" id="PF22725">
    <property type="entry name" value="GFO_IDH_MocA_C3"/>
    <property type="match status" value="1"/>
</dbReference>
<evidence type="ECO:0000259" key="2">
    <source>
        <dbReference type="Pfam" id="PF01408"/>
    </source>
</evidence>
<protein>
    <submittedName>
        <fullName evidence="4">Gfo/Idh/MocA family oxidoreductase</fullName>
    </submittedName>
</protein>
<evidence type="ECO:0000256" key="1">
    <source>
        <dbReference type="ARBA" id="ARBA00023002"/>
    </source>
</evidence>
<dbReference type="InterPro" id="IPR036291">
    <property type="entry name" value="NAD(P)-bd_dom_sf"/>
</dbReference>
<accession>A0A3P1T4T9</accession>
<dbReference type="AlphaFoldDB" id="A0A3P1T4T9"/>
<dbReference type="SUPFAM" id="SSF55347">
    <property type="entry name" value="Glyceraldehyde-3-phosphate dehydrogenase-like, C-terminal domain"/>
    <property type="match status" value="1"/>
</dbReference>
<dbReference type="Pfam" id="PF01408">
    <property type="entry name" value="GFO_IDH_MocA"/>
    <property type="match status" value="1"/>
</dbReference>
<reference evidence="4 5" key="1">
    <citation type="submission" date="2018-11" db="EMBL/GenBank/DDBJ databases">
        <title>Genomes From Bacteria Associated with the Canine Oral Cavity: a Test Case for Automated Genome-Based Taxonomic Assignment.</title>
        <authorList>
            <person name="Coil D.A."/>
            <person name="Jospin G."/>
            <person name="Darling A.E."/>
            <person name="Wallis C."/>
            <person name="Davis I.J."/>
            <person name="Harris S."/>
            <person name="Eisen J.A."/>
            <person name="Holcombe L.J."/>
            <person name="O'Flynn C."/>
        </authorList>
    </citation>
    <scope>NUCLEOTIDE SEQUENCE [LARGE SCALE GENOMIC DNA]</scope>
    <source>
        <strain evidence="4 5">OH887_COT-365</strain>
    </source>
</reference>
<organism evidence="4 5">
    <name type="scientific">Arachnia propionica</name>
    <dbReference type="NCBI Taxonomy" id="1750"/>
    <lineage>
        <taxon>Bacteria</taxon>
        <taxon>Bacillati</taxon>
        <taxon>Actinomycetota</taxon>
        <taxon>Actinomycetes</taxon>
        <taxon>Propionibacteriales</taxon>
        <taxon>Propionibacteriaceae</taxon>
        <taxon>Arachnia</taxon>
    </lineage>
</organism>
<dbReference type="OrthoDB" id="9792085at2"/>
<dbReference type="EMBL" id="RQZG01000012">
    <property type="protein sequence ID" value="RRD04328.1"/>
    <property type="molecule type" value="Genomic_DNA"/>
</dbReference>
<dbReference type="PANTHER" id="PTHR43818:SF11">
    <property type="entry name" value="BCDNA.GH03377"/>
    <property type="match status" value="1"/>
</dbReference>
<dbReference type="Gene3D" id="3.30.360.10">
    <property type="entry name" value="Dihydrodipicolinate Reductase, domain 2"/>
    <property type="match status" value="1"/>
</dbReference>
<dbReference type="Gene3D" id="3.40.50.720">
    <property type="entry name" value="NAD(P)-binding Rossmann-like Domain"/>
    <property type="match status" value="1"/>
</dbReference>
<feature type="domain" description="GFO/IDH/MocA-like oxidoreductase" evidence="3">
    <location>
        <begin position="157"/>
        <end position="304"/>
    </location>
</feature>
<dbReference type="GO" id="GO:0000166">
    <property type="term" value="F:nucleotide binding"/>
    <property type="evidence" value="ECO:0007669"/>
    <property type="project" value="InterPro"/>
</dbReference>
<sequence length="412" mass="44945">MCGQTAPEWVHRVEVDVEHKVIGVGVISLGWMGRLHTRSYRALRERFQDLGVEVRLVAAADAQESVCTEAVRSLGFERSYRDYHELLADPEVDVVSICSPNFLHHEMAMAAIAAGKPFWIEKPMGVSAAESKEIAEAADRAGLVTAVGFNYRHTPAIQRARQLIRDGRLGRITNVRCWLIADYASSPTGPLTWRHSIAKCGHGVLGDLLSHGADLMQYLVGRIDAVTATTAQFITERPIPTKIGVGHSGWEVSDEMGPVENEDLVAVLAKLEGGAFATLEASRIAVGPRAEYVIEVYGTNGSLRWNFEHLNDLQVCIGGDQEFQGYTRVMAGPEFPHFTTFQPGAGTSMGFDDMKAVEASLFIRSVVTGQQLAPSASDCWAAAEIDEAAVRSAADGQWHRVPEVTGRTTWAD</sequence>
<proteinExistence type="predicted"/>
<comment type="caution">
    <text evidence="4">The sequence shown here is derived from an EMBL/GenBank/DDBJ whole genome shotgun (WGS) entry which is preliminary data.</text>
</comment>
<dbReference type="PANTHER" id="PTHR43818">
    <property type="entry name" value="BCDNA.GH03377"/>
    <property type="match status" value="1"/>
</dbReference>
<evidence type="ECO:0000313" key="5">
    <source>
        <dbReference type="Proteomes" id="UP000280819"/>
    </source>
</evidence>
<evidence type="ECO:0000259" key="3">
    <source>
        <dbReference type="Pfam" id="PF22725"/>
    </source>
</evidence>
<keyword evidence="1" id="KW-0560">Oxidoreductase</keyword>
<dbReference type="InterPro" id="IPR000683">
    <property type="entry name" value="Gfo/Idh/MocA-like_OxRdtase_N"/>
</dbReference>
<dbReference type="InterPro" id="IPR050463">
    <property type="entry name" value="Gfo/Idh/MocA_oxidrdct_glycsds"/>
</dbReference>
<name>A0A3P1T4T9_9ACTN</name>
<evidence type="ECO:0000313" key="4">
    <source>
        <dbReference type="EMBL" id="RRD04328.1"/>
    </source>
</evidence>
<dbReference type="GO" id="GO:0016491">
    <property type="term" value="F:oxidoreductase activity"/>
    <property type="evidence" value="ECO:0007669"/>
    <property type="project" value="UniProtKB-KW"/>
</dbReference>
<dbReference type="SUPFAM" id="SSF51735">
    <property type="entry name" value="NAD(P)-binding Rossmann-fold domains"/>
    <property type="match status" value="1"/>
</dbReference>
<dbReference type="InterPro" id="IPR055170">
    <property type="entry name" value="GFO_IDH_MocA-like_dom"/>
</dbReference>